<dbReference type="PANTHER" id="PTHR48081">
    <property type="entry name" value="AB HYDROLASE SUPERFAMILY PROTEIN C4A8.06C"/>
    <property type="match status" value="1"/>
</dbReference>
<dbReference type="GO" id="GO:0016787">
    <property type="term" value="F:hydrolase activity"/>
    <property type="evidence" value="ECO:0007669"/>
    <property type="project" value="UniProtKB-KW"/>
</dbReference>
<reference evidence="3" key="2">
    <citation type="submission" date="2023-06" db="EMBL/GenBank/DDBJ databases">
        <authorList>
            <consortium name="Lawrence Berkeley National Laboratory"/>
            <person name="Haridas S."/>
            <person name="Hensen N."/>
            <person name="Bonometti L."/>
            <person name="Westerberg I."/>
            <person name="Brannstrom I.O."/>
            <person name="Guillou S."/>
            <person name="Cros-Aarteil S."/>
            <person name="Calhoun S."/>
            <person name="Kuo A."/>
            <person name="Mondo S."/>
            <person name="Pangilinan J."/>
            <person name="Riley R."/>
            <person name="Labutti K."/>
            <person name="Andreopoulos B."/>
            <person name="Lipzen A."/>
            <person name="Chen C."/>
            <person name="Yanf M."/>
            <person name="Daum C."/>
            <person name="Ng V."/>
            <person name="Clum A."/>
            <person name="Steindorff A."/>
            <person name="Ohm R."/>
            <person name="Martin F."/>
            <person name="Silar P."/>
            <person name="Natvig D."/>
            <person name="Lalanne C."/>
            <person name="Gautier V."/>
            <person name="Ament-Velasquez S.L."/>
            <person name="Kruys A."/>
            <person name="Hutchinson M.I."/>
            <person name="Powell A.J."/>
            <person name="Barry K."/>
            <person name="Miller A.N."/>
            <person name="Grigoriev I.V."/>
            <person name="Debuchy R."/>
            <person name="Gladieux P."/>
            <person name="Thoren M.H."/>
            <person name="Johannesson H."/>
        </authorList>
    </citation>
    <scope>NUCLEOTIDE SEQUENCE</scope>
    <source>
        <strain evidence="3">CBS 314.62</strain>
    </source>
</reference>
<sequence>MCDFSSYGSPSKEWLALEATLAPVPDLTREGLHERKTATNDWREEAAALAMKTLAPQVRMQNHAIPPRDGQYNIEARSYRPSDVDPAEPLPVYMHLHGGGFLFGTLASEDATCAKIAINARVAVLNVNYRHTPEHVYPTAWNDTQDAFEWLHDHIALLGGNAQQVVVGGISAGGQLTASLVLEKHLGRIATARPPIAGQVLMIPCLAHSDCYGPQLAKMRDPSVSSYQQCKDAPVLPVSVCHFFLNLLKIENLDTRDTKLNPGNATPSQARGLPPTVFGIAGMDPLRDEGLLYAKMLTEAGVPTDVSMFRGLPHGFSRFGDKLSACKRWDEVMENGIRWTLGNPVPSYVFEIKSD</sequence>
<keyword evidence="1 3" id="KW-0378">Hydrolase</keyword>
<dbReference type="EMBL" id="JAULSO010000002">
    <property type="protein sequence ID" value="KAK3687771.1"/>
    <property type="molecule type" value="Genomic_DNA"/>
</dbReference>
<protein>
    <submittedName>
        <fullName evidence="3">Alpha/Beta hydrolase protein</fullName>
    </submittedName>
</protein>
<dbReference type="Proteomes" id="UP001270362">
    <property type="component" value="Unassembled WGS sequence"/>
</dbReference>
<proteinExistence type="predicted"/>
<organism evidence="3 4">
    <name type="scientific">Podospora appendiculata</name>
    <dbReference type="NCBI Taxonomy" id="314037"/>
    <lineage>
        <taxon>Eukaryota</taxon>
        <taxon>Fungi</taxon>
        <taxon>Dikarya</taxon>
        <taxon>Ascomycota</taxon>
        <taxon>Pezizomycotina</taxon>
        <taxon>Sordariomycetes</taxon>
        <taxon>Sordariomycetidae</taxon>
        <taxon>Sordariales</taxon>
        <taxon>Podosporaceae</taxon>
        <taxon>Podospora</taxon>
    </lineage>
</organism>
<evidence type="ECO:0000313" key="3">
    <source>
        <dbReference type="EMBL" id="KAK3687771.1"/>
    </source>
</evidence>
<feature type="domain" description="Alpha/beta hydrolase fold-3" evidence="2">
    <location>
        <begin position="94"/>
        <end position="316"/>
    </location>
</feature>
<dbReference type="InterPro" id="IPR050300">
    <property type="entry name" value="GDXG_lipolytic_enzyme"/>
</dbReference>
<dbReference type="AlphaFoldDB" id="A0AAE0X806"/>
<dbReference type="InterPro" id="IPR013094">
    <property type="entry name" value="AB_hydrolase_3"/>
</dbReference>
<dbReference type="Gene3D" id="3.40.50.1820">
    <property type="entry name" value="alpha/beta hydrolase"/>
    <property type="match status" value="1"/>
</dbReference>
<accession>A0AAE0X806</accession>
<reference evidence="3" key="1">
    <citation type="journal article" date="2023" name="Mol. Phylogenet. Evol.">
        <title>Genome-scale phylogeny and comparative genomics of the fungal order Sordariales.</title>
        <authorList>
            <person name="Hensen N."/>
            <person name="Bonometti L."/>
            <person name="Westerberg I."/>
            <person name="Brannstrom I.O."/>
            <person name="Guillou S."/>
            <person name="Cros-Aarteil S."/>
            <person name="Calhoun S."/>
            <person name="Haridas S."/>
            <person name="Kuo A."/>
            <person name="Mondo S."/>
            <person name="Pangilinan J."/>
            <person name="Riley R."/>
            <person name="LaButti K."/>
            <person name="Andreopoulos B."/>
            <person name="Lipzen A."/>
            <person name="Chen C."/>
            <person name="Yan M."/>
            <person name="Daum C."/>
            <person name="Ng V."/>
            <person name="Clum A."/>
            <person name="Steindorff A."/>
            <person name="Ohm R.A."/>
            <person name="Martin F."/>
            <person name="Silar P."/>
            <person name="Natvig D.O."/>
            <person name="Lalanne C."/>
            <person name="Gautier V."/>
            <person name="Ament-Velasquez S.L."/>
            <person name="Kruys A."/>
            <person name="Hutchinson M.I."/>
            <person name="Powell A.J."/>
            <person name="Barry K."/>
            <person name="Miller A.N."/>
            <person name="Grigoriev I.V."/>
            <person name="Debuchy R."/>
            <person name="Gladieux P."/>
            <person name="Hiltunen Thoren M."/>
            <person name="Johannesson H."/>
        </authorList>
    </citation>
    <scope>NUCLEOTIDE SEQUENCE</scope>
    <source>
        <strain evidence="3">CBS 314.62</strain>
    </source>
</reference>
<evidence type="ECO:0000259" key="2">
    <source>
        <dbReference type="Pfam" id="PF07859"/>
    </source>
</evidence>
<dbReference type="Pfam" id="PF07859">
    <property type="entry name" value="Abhydrolase_3"/>
    <property type="match status" value="1"/>
</dbReference>
<evidence type="ECO:0000313" key="4">
    <source>
        <dbReference type="Proteomes" id="UP001270362"/>
    </source>
</evidence>
<dbReference type="InterPro" id="IPR029058">
    <property type="entry name" value="AB_hydrolase_fold"/>
</dbReference>
<dbReference type="PANTHER" id="PTHR48081:SF8">
    <property type="entry name" value="ALPHA_BETA HYDROLASE FOLD-3 DOMAIN-CONTAINING PROTEIN-RELATED"/>
    <property type="match status" value="1"/>
</dbReference>
<evidence type="ECO:0000256" key="1">
    <source>
        <dbReference type="ARBA" id="ARBA00022801"/>
    </source>
</evidence>
<gene>
    <name evidence="3" type="ORF">B0T22DRAFT_138769</name>
</gene>
<comment type="caution">
    <text evidence="3">The sequence shown here is derived from an EMBL/GenBank/DDBJ whole genome shotgun (WGS) entry which is preliminary data.</text>
</comment>
<keyword evidence="4" id="KW-1185">Reference proteome</keyword>
<name>A0AAE0X806_9PEZI</name>
<dbReference type="SUPFAM" id="SSF53474">
    <property type="entry name" value="alpha/beta-Hydrolases"/>
    <property type="match status" value="1"/>
</dbReference>